<dbReference type="Proteomes" id="UP000010077">
    <property type="component" value="Chromosome"/>
</dbReference>
<organism evidence="1 2">
    <name type="scientific">Candidatus Endolissoclinum faulkneri L2</name>
    <dbReference type="NCBI Taxonomy" id="1193729"/>
    <lineage>
        <taxon>Bacteria</taxon>
        <taxon>Pseudomonadati</taxon>
        <taxon>Pseudomonadota</taxon>
        <taxon>Alphaproteobacteria</taxon>
        <taxon>Rhodospirillales</taxon>
        <taxon>Rhodospirillaceae</taxon>
        <taxon>Candidatus Endolissoclinum</taxon>
    </lineage>
</organism>
<reference evidence="1 2" key="1">
    <citation type="journal article" date="2012" name="Proc. Natl. Acad. Sci. U.S.A.">
        <title>Genome streamlining and chemical defense in a coral reef symbiosis.</title>
        <authorList>
            <person name="Kwan J.C."/>
            <person name="Donia M.S."/>
            <person name="Han A.W."/>
            <person name="Hirose E."/>
            <person name="Haygood M.G."/>
            <person name="Schmidt E.W."/>
        </authorList>
    </citation>
    <scope>NUCLEOTIDE SEQUENCE [LARGE SCALE GENOMIC DNA]</scope>
    <source>
        <strain evidence="1 2">L2</strain>
    </source>
</reference>
<evidence type="ECO:0000313" key="1">
    <source>
        <dbReference type="EMBL" id="AFX99219.1"/>
    </source>
</evidence>
<dbReference type="HOGENOM" id="CLU_3341691_0_0_5"/>
<dbReference type="KEGG" id="thal:A1OE_1040"/>
<dbReference type="AlphaFoldDB" id="K7YRN9"/>
<sequence>MNFSGFSLLIHRVKIAEFLFCKLLNKFMIHDVHYILK</sequence>
<proteinExistence type="predicted"/>
<keyword evidence="2" id="KW-1185">Reference proteome</keyword>
<gene>
    <name evidence="1" type="ORF">A1OE_1040</name>
</gene>
<dbReference type="EMBL" id="CP003539">
    <property type="protein sequence ID" value="AFX99219.1"/>
    <property type="molecule type" value="Genomic_DNA"/>
</dbReference>
<protein>
    <submittedName>
        <fullName evidence="1">Uncharacterized protein</fullName>
    </submittedName>
</protein>
<evidence type="ECO:0000313" key="2">
    <source>
        <dbReference type="Proteomes" id="UP000010077"/>
    </source>
</evidence>
<name>K7YRN9_9PROT</name>
<accession>K7YRN9</accession>